<dbReference type="Proteomes" id="UP000095601">
    <property type="component" value="Unassembled WGS sequence"/>
</dbReference>
<protein>
    <submittedName>
        <fullName evidence="6">Cytochrome c family protein</fullName>
    </submittedName>
</protein>
<sequence>MKKIWIFLTLFFAFTTYSSWIYTGATDYGTVMTTRQQLGKKIYQEYNCQSCHQIFGLGGYLGPELTTAISDKTRGEAYVKAFIENGGGTRMPNFHFSKEQTEALVDYLKYVDANAFSYKNTTPNETEK</sequence>
<accession>A0A1E5UCL1</accession>
<dbReference type="InterPro" id="IPR036909">
    <property type="entry name" value="Cyt_c-like_dom_sf"/>
</dbReference>
<proteinExistence type="predicted"/>
<evidence type="ECO:0000313" key="7">
    <source>
        <dbReference type="Proteomes" id="UP000095601"/>
    </source>
</evidence>
<keyword evidence="2 4" id="KW-0479">Metal-binding</keyword>
<dbReference type="PROSITE" id="PS51007">
    <property type="entry name" value="CYTC"/>
    <property type="match status" value="1"/>
</dbReference>
<gene>
    <name evidence="6" type="ORF">BHF72_0208</name>
</gene>
<feature type="domain" description="Cytochrome c" evidence="5">
    <location>
        <begin position="34"/>
        <end position="112"/>
    </location>
</feature>
<dbReference type="Gene3D" id="1.10.760.10">
    <property type="entry name" value="Cytochrome c-like domain"/>
    <property type="match status" value="1"/>
</dbReference>
<dbReference type="Pfam" id="PF13442">
    <property type="entry name" value="Cytochrome_CBB3"/>
    <property type="match status" value="1"/>
</dbReference>
<dbReference type="STRING" id="237258.SAMN04489756_11222"/>
<keyword evidence="3 4" id="KW-0408">Iron</keyword>
<dbReference type="GO" id="GO:0020037">
    <property type="term" value="F:heme binding"/>
    <property type="evidence" value="ECO:0007669"/>
    <property type="project" value="InterPro"/>
</dbReference>
<dbReference type="GO" id="GO:0046872">
    <property type="term" value="F:metal ion binding"/>
    <property type="evidence" value="ECO:0007669"/>
    <property type="project" value="UniProtKB-KW"/>
</dbReference>
<name>A0A1E5UCL1_9FLAO</name>
<evidence type="ECO:0000256" key="2">
    <source>
        <dbReference type="ARBA" id="ARBA00022723"/>
    </source>
</evidence>
<keyword evidence="7" id="KW-1185">Reference proteome</keyword>
<dbReference type="SUPFAM" id="SSF46626">
    <property type="entry name" value="Cytochrome c"/>
    <property type="match status" value="1"/>
</dbReference>
<evidence type="ECO:0000256" key="1">
    <source>
        <dbReference type="ARBA" id="ARBA00022617"/>
    </source>
</evidence>
<dbReference type="InterPro" id="IPR009056">
    <property type="entry name" value="Cyt_c-like_dom"/>
</dbReference>
<evidence type="ECO:0000313" key="6">
    <source>
        <dbReference type="EMBL" id="OEL10664.1"/>
    </source>
</evidence>
<dbReference type="KEGG" id="cnr:EB819_01255"/>
<dbReference type="EMBL" id="MKGI01000075">
    <property type="protein sequence ID" value="OEL10664.1"/>
    <property type="molecule type" value="Genomic_DNA"/>
</dbReference>
<evidence type="ECO:0000256" key="3">
    <source>
        <dbReference type="ARBA" id="ARBA00023004"/>
    </source>
</evidence>
<dbReference type="OrthoDB" id="9809720at2"/>
<dbReference type="GO" id="GO:0009055">
    <property type="term" value="F:electron transfer activity"/>
    <property type="evidence" value="ECO:0007669"/>
    <property type="project" value="InterPro"/>
</dbReference>
<dbReference type="RefSeq" id="WP_069799492.1">
    <property type="nucleotide sequence ID" value="NZ_CP034157.1"/>
</dbReference>
<comment type="caution">
    <text evidence="6">The sequence shown here is derived from an EMBL/GenBank/DDBJ whole genome shotgun (WGS) entry which is preliminary data.</text>
</comment>
<dbReference type="AlphaFoldDB" id="A0A1E5UCL1"/>
<evidence type="ECO:0000259" key="5">
    <source>
        <dbReference type="PROSITE" id="PS51007"/>
    </source>
</evidence>
<organism evidence="6 7">
    <name type="scientific">Cloacibacterium normanense</name>
    <dbReference type="NCBI Taxonomy" id="237258"/>
    <lineage>
        <taxon>Bacteria</taxon>
        <taxon>Pseudomonadati</taxon>
        <taxon>Bacteroidota</taxon>
        <taxon>Flavobacteriia</taxon>
        <taxon>Flavobacteriales</taxon>
        <taxon>Weeksellaceae</taxon>
    </lineage>
</organism>
<evidence type="ECO:0000256" key="4">
    <source>
        <dbReference type="PROSITE-ProRule" id="PRU00433"/>
    </source>
</evidence>
<keyword evidence="1 4" id="KW-0349">Heme</keyword>
<reference evidence="6 7" key="1">
    <citation type="submission" date="2016-09" db="EMBL/GenBank/DDBJ databases">
        <authorList>
            <person name="Capua I."/>
            <person name="De Benedictis P."/>
            <person name="Joannis T."/>
            <person name="Lombin L.H."/>
            <person name="Cattoli G."/>
        </authorList>
    </citation>
    <scope>NUCLEOTIDE SEQUENCE [LARGE SCALE GENOMIC DNA]</scope>
    <source>
        <strain evidence="6 7">NRS-1</strain>
    </source>
</reference>